<sequence>MTNLFRAASLLSTALRSGAGVALALWVVAPASAHAQGTGTLTANVEQAEPQQGPGRAPRSKGAQGIAVLVNDEPITAYEIEQRAAFLALQGGGRSADDMKAKAEARWKRIVQDPNTNKRFQDFLKKNNVQSQEQARALQEKFIKQLQSNMMAEIQREARSGAVSRSRGPAQDELIEEKLKLQEARRHNAVAEDEDVNRIIAGIAERNNMNIEQFGKHMKGMGVDIETMRARFRAEISWREVVRRRFGSMVAITERDVDRFVANTPMAQADLELQLRRITLPLPAQVDQAVIARRISEADLLAARYTGCESMPALAASASGAQYEDLGTRKPATIPEPMRTLLLNAGEGDLLPSSVGSAGIELWALCGRRTGGESTRETAQNELRQKEFDVLAQRHLKDLQQDAAIEIR</sequence>
<dbReference type="PANTHER" id="PTHR47637">
    <property type="entry name" value="CHAPERONE SURA"/>
    <property type="match status" value="1"/>
</dbReference>
<dbReference type="OrthoDB" id="9791746at2"/>
<evidence type="ECO:0000313" key="6">
    <source>
        <dbReference type="Proteomes" id="UP000018542"/>
    </source>
</evidence>
<feature type="domain" description="SurA N-terminal" evidence="4">
    <location>
        <begin position="172"/>
        <end position="239"/>
    </location>
</feature>
<dbReference type="RefSeq" id="WP_023787564.1">
    <property type="nucleotide sequence ID" value="NC_022997.1"/>
</dbReference>
<evidence type="ECO:0000259" key="4">
    <source>
        <dbReference type="Pfam" id="PF09312"/>
    </source>
</evidence>
<feature type="chain" id="PRO_5004741621" evidence="3">
    <location>
        <begin position="36"/>
        <end position="408"/>
    </location>
</feature>
<dbReference type="GO" id="GO:0003755">
    <property type="term" value="F:peptidyl-prolyl cis-trans isomerase activity"/>
    <property type="evidence" value="ECO:0007669"/>
    <property type="project" value="UniProtKB-KW"/>
</dbReference>
<evidence type="ECO:0000256" key="1">
    <source>
        <dbReference type="ARBA" id="ARBA00022729"/>
    </source>
</evidence>
<name>V5SFM1_9HYPH</name>
<keyword evidence="2" id="KW-0697">Rotamase</keyword>
<protein>
    <submittedName>
        <fullName evidence="5">Peptidylprolyl isomerase</fullName>
    </submittedName>
</protein>
<dbReference type="Gene3D" id="1.10.4030.10">
    <property type="entry name" value="Porin chaperone SurA, peptide-binding domain"/>
    <property type="match status" value="1"/>
</dbReference>
<dbReference type="SUPFAM" id="SSF109998">
    <property type="entry name" value="Triger factor/SurA peptide-binding domain-like"/>
    <property type="match status" value="1"/>
</dbReference>
<dbReference type="InterPro" id="IPR015391">
    <property type="entry name" value="SurA_N"/>
</dbReference>
<dbReference type="STRING" id="1029756.W911_11070"/>
<evidence type="ECO:0000313" key="5">
    <source>
        <dbReference type="EMBL" id="AHB48820.1"/>
    </source>
</evidence>
<reference evidence="5 6" key="1">
    <citation type="journal article" date="2014" name="Genome Announc.">
        <title>Complete Genome Sequence of Hyphomicrobium nitrativorans Strain NL23, a Denitrifying Bacterium Isolated from Biofilm of a Methanol-Fed Denitrification System Treating Seawater at the Montreal Biodome.</title>
        <authorList>
            <person name="Martineau C."/>
            <person name="Villeneuve C."/>
            <person name="Mauffrey F."/>
            <person name="Villemur R."/>
        </authorList>
    </citation>
    <scope>NUCLEOTIDE SEQUENCE [LARGE SCALE GENOMIC DNA]</scope>
    <source>
        <strain evidence="5">NL23</strain>
    </source>
</reference>
<dbReference type="Pfam" id="PF09312">
    <property type="entry name" value="SurA_N"/>
    <property type="match status" value="1"/>
</dbReference>
<dbReference type="InterPro" id="IPR050280">
    <property type="entry name" value="OMP_Chaperone_SurA"/>
</dbReference>
<gene>
    <name evidence="5" type="ORF">W911_11070</name>
</gene>
<proteinExistence type="predicted"/>
<keyword evidence="5" id="KW-0413">Isomerase</keyword>
<keyword evidence="1 3" id="KW-0732">Signal</keyword>
<accession>V5SFM1</accession>
<dbReference type="EMBL" id="CP006912">
    <property type="protein sequence ID" value="AHB48820.1"/>
    <property type="molecule type" value="Genomic_DNA"/>
</dbReference>
<dbReference type="Proteomes" id="UP000018542">
    <property type="component" value="Chromosome"/>
</dbReference>
<dbReference type="InterPro" id="IPR027304">
    <property type="entry name" value="Trigger_fact/SurA_dom_sf"/>
</dbReference>
<organism evidence="5 6">
    <name type="scientific">Hyphomicrobium nitrativorans NL23</name>
    <dbReference type="NCBI Taxonomy" id="1029756"/>
    <lineage>
        <taxon>Bacteria</taxon>
        <taxon>Pseudomonadati</taxon>
        <taxon>Pseudomonadota</taxon>
        <taxon>Alphaproteobacteria</taxon>
        <taxon>Hyphomicrobiales</taxon>
        <taxon>Hyphomicrobiaceae</taxon>
        <taxon>Hyphomicrobium</taxon>
    </lineage>
</organism>
<keyword evidence="6" id="KW-1185">Reference proteome</keyword>
<evidence type="ECO:0000256" key="2">
    <source>
        <dbReference type="ARBA" id="ARBA00023110"/>
    </source>
</evidence>
<evidence type="ECO:0000256" key="3">
    <source>
        <dbReference type="SAM" id="SignalP"/>
    </source>
</evidence>
<dbReference type="PANTHER" id="PTHR47637:SF1">
    <property type="entry name" value="CHAPERONE SURA"/>
    <property type="match status" value="1"/>
</dbReference>
<dbReference type="KEGG" id="hni:W911_11070"/>
<dbReference type="PATRIC" id="fig|1029756.8.peg.2301"/>
<feature type="signal peptide" evidence="3">
    <location>
        <begin position="1"/>
        <end position="35"/>
    </location>
</feature>
<dbReference type="AlphaFoldDB" id="V5SFM1"/>
<dbReference type="HOGENOM" id="CLU_049723_1_0_5"/>